<evidence type="ECO:0000256" key="2">
    <source>
        <dbReference type="ARBA" id="ARBA00022723"/>
    </source>
</evidence>
<keyword evidence="2" id="KW-0479">Metal-binding</keyword>
<accession>A0A848J2K9</accession>
<dbReference type="RefSeq" id="WP_169682791.1">
    <property type="nucleotide sequence ID" value="NZ_JABBNU010000008.1"/>
</dbReference>
<dbReference type="CDD" id="cd10981">
    <property type="entry name" value="ZnPC_S1P1"/>
    <property type="match status" value="1"/>
</dbReference>
<name>A0A848J2K9_9BACT</name>
<evidence type="ECO:0000256" key="6">
    <source>
        <dbReference type="ARBA" id="ARBA00023180"/>
    </source>
</evidence>
<dbReference type="Pfam" id="PF02265">
    <property type="entry name" value="S1-P1_nuclease"/>
    <property type="match status" value="1"/>
</dbReference>
<keyword evidence="3" id="KW-0255">Endonuclease</keyword>
<dbReference type="GO" id="GO:0016788">
    <property type="term" value="F:hydrolase activity, acting on ester bonds"/>
    <property type="evidence" value="ECO:0007669"/>
    <property type="project" value="InterPro"/>
</dbReference>
<evidence type="ECO:0000256" key="3">
    <source>
        <dbReference type="ARBA" id="ARBA00022759"/>
    </source>
</evidence>
<dbReference type="GO" id="GO:0046872">
    <property type="term" value="F:metal ion binding"/>
    <property type="evidence" value="ECO:0007669"/>
    <property type="project" value="UniProtKB-KW"/>
</dbReference>
<dbReference type="EMBL" id="JABBNU010000008">
    <property type="protein sequence ID" value="NMM49568.1"/>
    <property type="molecule type" value="Genomic_DNA"/>
</dbReference>
<keyword evidence="6" id="KW-0325">Glycoprotein</keyword>
<gene>
    <name evidence="7" type="ORF">HH304_14260</name>
</gene>
<dbReference type="SUPFAM" id="SSF48537">
    <property type="entry name" value="Phospholipase C/P1 nuclease"/>
    <property type="match status" value="1"/>
</dbReference>
<evidence type="ECO:0000256" key="1">
    <source>
        <dbReference type="ARBA" id="ARBA00022722"/>
    </source>
</evidence>
<evidence type="ECO:0000313" key="8">
    <source>
        <dbReference type="Proteomes" id="UP000559010"/>
    </source>
</evidence>
<dbReference type="AlphaFoldDB" id="A0A848J2K9"/>
<dbReference type="InterPro" id="IPR003154">
    <property type="entry name" value="S1/P1nuclease"/>
</dbReference>
<organism evidence="7 8">
    <name type="scientific">Marinigracilibium pacificum</name>
    <dbReference type="NCBI Taxonomy" id="2729599"/>
    <lineage>
        <taxon>Bacteria</taxon>
        <taxon>Pseudomonadati</taxon>
        <taxon>Bacteroidota</taxon>
        <taxon>Cytophagia</taxon>
        <taxon>Cytophagales</taxon>
        <taxon>Flammeovirgaceae</taxon>
        <taxon>Marinigracilibium</taxon>
    </lineage>
</organism>
<dbReference type="InterPro" id="IPR008947">
    <property type="entry name" value="PLipase_C/P1_nuclease_dom_sf"/>
</dbReference>
<proteinExistence type="predicted"/>
<sequence length="308" mass="35893">MINRSLKSWLSIVILILLPSLIFSWGFFAHREINRRAVLTLPPEMIKFYKHFSSYLSEHSVDPDKRRHSVPEEAPRHYLDADAYGDSAVFLLPKYWSDAVDSLSEDTLNAYGILPWHVERMCNRLTLAFKEKNVDKIIQLSAELGHYIGDAHVPLHTTINYNGQLTGQEGIHSFWETRLPELFFKDFSLIPRKAKYIQKTQLEIWRIIGDSHEQLDLVFKAELKAKENIDESSHYSVTLRNNVEVKRPSFELSSEYHKLLNGMVERQMIKSINSIGDFWFTCWVNAGQPDLNKLLKRYKKANKKKNNG</sequence>
<keyword evidence="5" id="KW-1015">Disulfide bond</keyword>
<dbReference type="GO" id="GO:0006308">
    <property type="term" value="P:DNA catabolic process"/>
    <property type="evidence" value="ECO:0007669"/>
    <property type="project" value="InterPro"/>
</dbReference>
<evidence type="ECO:0000256" key="4">
    <source>
        <dbReference type="ARBA" id="ARBA00022801"/>
    </source>
</evidence>
<evidence type="ECO:0000256" key="5">
    <source>
        <dbReference type="ARBA" id="ARBA00023157"/>
    </source>
</evidence>
<keyword evidence="8" id="KW-1185">Reference proteome</keyword>
<protein>
    <submittedName>
        <fullName evidence="7">S1/P1 Nuclease</fullName>
    </submittedName>
</protein>
<evidence type="ECO:0000313" key="7">
    <source>
        <dbReference type="EMBL" id="NMM49568.1"/>
    </source>
</evidence>
<dbReference type="Proteomes" id="UP000559010">
    <property type="component" value="Unassembled WGS sequence"/>
</dbReference>
<keyword evidence="1" id="KW-0540">Nuclease</keyword>
<comment type="caution">
    <text evidence="7">The sequence shown here is derived from an EMBL/GenBank/DDBJ whole genome shotgun (WGS) entry which is preliminary data.</text>
</comment>
<reference evidence="7 8" key="1">
    <citation type="submission" date="2020-04" db="EMBL/GenBank/DDBJ databases">
        <title>Flammeovirgaceae bacterium KN852 isolated from deep sea.</title>
        <authorList>
            <person name="Zhang D.-C."/>
        </authorList>
    </citation>
    <scope>NUCLEOTIDE SEQUENCE [LARGE SCALE GENOMIC DNA]</scope>
    <source>
        <strain evidence="7 8">KN852</strain>
    </source>
</reference>
<dbReference type="GO" id="GO:0003676">
    <property type="term" value="F:nucleic acid binding"/>
    <property type="evidence" value="ECO:0007669"/>
    <property type="project" value="InterPro"/>
</dbReference>
<keyword evidence="4" id="KW-0378">Hydrolase</keyword>
<dbReference type="GO" id="GO:0004519">
    <property type="term" value="F:endonuclease activity"/>
    <property type="evidence" value="ECO:0007669"/>
    <property type="project" value="UniProtKB-KW"/>
</dbReference>
<dbReference type="Gene3D" id="1.10.575.10">
    <property type="entry name" value="P1 Nuclease"/>
    <property type="match status" value="1"/>
</dbReference>